<feature type="compositionally biased region" description="Basic and acidic residues" evidence="2">
    <location>
        <begin position="1765"/>
        <end position="1779"/>
    </location>
</feature>
<feature type="region of interest" description="Disordered" evidence="2">
    <location>
        <begin position="981"/>
        <end position="1038"/>
    </location>
</feature>
<dbReference type="SUPFAM" id="SSF48452">
    <property type="entry name" value="TPR-like"/>
    <property type="match status" value="1"/>
</dbReference>
<dbReference type="PANTHER" id="PTHR45725">
    <property type="entry name" value="FORMIN HOMOLOGY 2 FAMILY MEMBER"/>
    <property type="match status" value="1"/>
</dbReference>
<feature type="region of interest" description="Disordered" evidence="2">
    <location>
        <begin position="1914"/>
        <end position="1945"/>
    </location>
</feature>
<dbReference type="InterPro" id="IPR051425">
    <property type="entry name" value="Formin_Homology"/>
</dbReference>
<dbReference type="Pfam" id="PF02181">
    <property type="entry name" value="FH2"/>
    <property type="match status" value="1"/>
</dbReference>
<dbReference type="Proteomes" id="UP000018538">
    <property type="component" value="Unassembled WGS sequence"/>
</dbReference>
<sequence>MEIKKITIANINDIENEKNVDTLSMITKNELRLTSSRNEKDTKIKNIRFEDSSTMNDEQIKVKEAVFILQNMETFNYSITYTEIQNIRNDLRLFAINNYNDKKYSDCLIQAIHSYMIAKKYYSKYFGFYITGDMSTELILICKCYVLIEKYEEGKKYLNELKFLIDNTLLYTHKKELLNGQPTEINKSKNIDAHFEEPYIVCEIQVLSNLLYIFSDLLSQYKQNEEAENYFLKYLYVVEKIFNSDSLNYSDALNDVCSYYIKVRHYEKAIPLCEQILNIRKKIFGDYNSETPNEIIADCYCNLGLLLRLSGNPLNALHKYLIAVDMRMRIHKTRQTIQVQNILFSFAIIMHQLNNFKISLQLYKEVYNFYKTYYGPQDINTTIVLKLIEDLENDVKKEANKNQDQMPNNQNLNNNIININDNIMDKKTNNHTYWNKFNEQVKNNNILNKSDLDPNLIENLMNEKVLIKPTNISHNNFIDKRKIISRDGNFKYNDLSYSSIDAYKHMKSNKEFEILKSSYFPISSINRIKSLYGDSWRNTLIPSTYILPFVETNLVDKKLIKFSECKNFQKAIIYKRKVLPVVNVPLIEKGYVKLNKDQPIMVCNEDAKTLLNEWNVKEPFVDPKGNVFSKYENMGQEFNMFIPILDENNQLMLGFYDTPLYVPNPAIYHCIILDDPYYFHRYNRDNDLYLIDKLNLNKKNKYSVAKNSRIVSSNENKIISTNKDEFFDNKSKSRSSSSNLKTTKLNTSIVSNSSINILKNDKQDIEIASELKNLEKKSTSNVILKENIRNEKSVIEIKKTKSKQIDPSLSLKQFQKEKKTIPFKTLGLNKDKKAQLKTKKFNKIHILKQTNGNKSSVFSKNKYMPKKNSKFNNLFFRSNEKLKLIDHNNVDGDNDQLEISTKDIKLNKEPVLKSSIDYNIKMDIENNINKLEQYDIDNLKREIYYENDSKKTKNTHSNKLSFLEDESETVASYREYKKDKFMNSTTRTGKKNKNYNDKNPNINARYSENITNNSSSDSNSNITESESSDDSSSSNGDKDYDIDLHKIFNNNLSSNDYSSNDFSLVSGNRGRYNNGEDNFSKHIKNDINNTHIEIYNEKEKLSSFYKNKIGDNMIIRNNKPYKKSIHENNYNTKNINNQYESIPKQNNNENNKSHIKETLNNIKNVNINDILFKFDLNKNDNSLKNENILSDSDITDGEVYAESSENNTYSITEQTLDNSNNIDEQIENKQSSSISRQPSLPSMHSNNTNIFNNKSKDTISNSQSSQNISFYRETNNKLNKNYDEFILSENEEFYNHIIMEDSKIDDQAIEITNPQESNNHLHSYKHKVINDLNMDSNIYDKNHDKYNIFNKLQKKYIYEQNNNQAHFDQPLINSNIQRNTQKTKNTDDKSNNSSVVCDVDNTIDADTDVLFLRNNSIEELDSNLITNKYESISMIDENKSDYAENKSDYVENKSDYVENKSINIPMDGINIENTRENKNNKISSNRFTQLDNEFDTIFSSNDISYHDKKTNINSVHNNKNNLITEKKKKKVESYKNIANNTKNNRSINNSLMECDISYFSNSNGTNQIKKEETPKKKSNHIDSNYFNSDNNYDYKNEERGGKKKNDVPKGKRNKILNMFSFFLKNKKERYNKRKKNKIINNSECVIDDTHNQINRHDKDALLLNSFSNNVLITNINGHKLNGSYNTVLKDHYVLSKKNKNKLVTESIHGMQKPRLNIKSKFLALKKINTSKNELINKNNSIEKNNDEKYGKKIHLIMKNPSQNYEKGDNDGSSVKEKNVKGKFVKGKHVKEKHVKEQNVKEENVKEQNDKEQNDKEKLEKEQNDKEKLEKEQNDKEKLEKEKLEKVQDSDTKKDDTSQSEESDIKKIEKDTQNEEKSSISSKNTPTLVKNNNTVVTLKKLVIKKIVPKIPLNKASKENENTVPNAPKSSQNGAPSTTNTSDKNQQTKVIKQINDVLPFDILRKVKYCKIGSEPDDIFGTLPTVHLLNDEKTVLAIVPWQLDLTSFSLAKSSIEEETIKKIGLLHKELEVSIDDRKKLIEKETKLLTGEGLKELGLTTNSTDAMPSIPGLNLLSGIDLEMLKKSYKIEKTEVTENQKSVEKAKSASIKKEAPKTTPKTTPKGKGGKKGAPKFMKGPPKGAQGGAVVGKSKFSIKKNQAKDDGKTKRFFWEALFENDIPGTLFEDKKNLITKIEIEKESVEKCFTKIVAKKEGGTELKIKKPKVIQLLPDSKREYNMSIALSKFNNYTFKEIRDAIMNLNPSILNIDNTEVLMQYVPTPEEFEIVKEYICSNGDLNLVDKPEQYIAALTGVPLLKQRLESHYFALAFKENYENTLNPLENILESCEAIKGSTKLFTILFTILNVGNTLNYGDPQRGNAFGFKLTTLAKLNDIRSSTKPVKTLMQYICEVIYEKSPETLQIIDELRCIENVVRTDKQIIDSLLQKLKMGSTKIKNVIELAKKNPEDPLYDALNEFYYSVEPKIEELDQFYNQTLSVFKDIALYLGYKEKEVANVQIQDLFKELWKFVQSVEFNRKTINENALKELKKKEKQLENEKKGAVLSKKQNFTIVKKTQKAPAEDTEKKSFKIF</sequence>
<reference evidence="4 5" key="1">
    <citation type="submission" date="2013-11" db="EMBL/GenBank/DDBJ databases">
        <title>The Genome Sequence of Plasmodium yoelii 17X.</title>
        <authorList>
            <consortium name="The Broad Institute Genomics Platform"/>
            <consortium name="The Broad Institute Genome Sequencing Center for Infectious Disease"/>
            <person name="Neafsey D."/>
            <person name="Adams J."/>
            <person name="Walker B."/>
            <person name="Young S.K."/>
            <person name="Zeng Q."/>
            <person name="Gargeya S."/>
            <person name="Fitzgerald M."/>
            <person name="Haas B."/>
            <person name="Abouelleil A."/>
            <person name="Alvarado L."/>
            <person name="Chapman S.B."/>
            <person name="Gainer-Dewar J."/>
            <person name="Goldberg J."/>
            <person name="Griggs A."/>
            <person name="Gujja S."/>
            <person name="Hansen M."/>
            <person name="Howarth C."/>
            <person name="Imamovic A."/>
            <person name="Ireland A."/>
            <person name="Larimer J."/>
            <person name="McCowan C."/>
            <person name="Murphy C."/>
            <person name="Pearson M."/>
            <person name="Poon T.W."/>
            <person name="Priest M."/>
            <person name="Roberts A."/>
            <person name="Saif S."/>
            <person name="Shea T."/>
            <person name="Sykes S."/>
            <person name="Wortman J."/>
            <person name="Nusbaum C."/>
            <person name="Birren B."/>
        </authorList>
    </citation>
    <scope>NUCLEOTIDE SEQUENCE [LARGE SCALE GENOMIC DNA]</scope>
    <source>
        <strain evidence="4 5">17X</strain>
    </source>
</reference>
<protein>
    <recommendedName>
        <fullName evidence="3">FH2 domain-containing protein</fullName>
    </recommendedName>
</protein>
<evidence type="ECO:0000313" key="4">
    <source>
        <dbReference type="EMBL" id="ETB62540.1"/>
    </source>
</evidence>
<dbReference type="InterPro" id="IPR042201">
    <property type="entry name" value="FH2_Formin_sf"/>
</dbReference>
<dbReference type="PROSITE" id="PS51444">
    <property type="entry name" value="FH2"/>
    <property type="match status" value="1"/>
</dbReference>
<dbReference type="EMBL" id="KI635731">
    <property type="protein sequence ID" value="ETB62540.1"/>
    <property type="molecule type" value="Genomic_DNA"/>
</dbReference>
<name>V7PTT2_PLAYE</name>
<dbReference type="SUPFAM" id="SSF101447">
    <property type="entry name" value="Formin homology 2 domain (FH2 domain)"/>
    <property type="match status" value="1"/>
</dbReference>
<feature type="region of interest" description="Disordered" evidence="2">
    <location>
        <begin position="2091"/>
        <end position="2146"/>
    </location>
</feature>
<evidence type="ECO:0000256" key="1">
    <source>
        <dbReference type="SAM" id="Coils"/>
    </source>
</evidence>
<feature type="compositionally biased region" description="Basic residues" evidence="2">
    <location>
        <begin position="1780"/>
        <end position="1792"/>
    </location>
</feature>
<feature type="compositionally biased region" description="Polar residues" evidence="2">
    <location>
        <begin position="1920"/>
        <end position="1945"/>
    </location>
</feature>
<feature type="domain" description="FH2" evidence="3">
    <location>
        <begin position="2153"/>
        <end position="2553"/>
    </location>
</feature>
<feature type="region of interest" description="Disordered" evidence="2">
    <location>
        <begin position="1227"/>
        <end position="1265"/>
    </location>
</feature>
<dbReference type="OrthoDB" id="1668162at2759"/>
<keyword evidence="5" id="KW-1185">Reference proteome</keyword>
<dbReference type="PANTHER" id="PTHR45725:SF1">
    <property type="entry name" value="DISHEVELLED ASSOCIATED ACTIVATOR OF MORPHOGENESIS, ISOFORM D"/>
    <property type="match status" value="1"/>
</dbReference>
<feature type="coiled-coil region" evidence="1">
    <location>
        <begin position="2532"/>
        <end position="2559"/>
    </location>
</feature>
<feature type="compositionally biased region" description="Low complexity" evidence="2">
    <location>
        <begin position="1582"/>
        <end position="1591"/>
    </location>
</feature>
<feature type="compositionally biased region" description="Polar residues" evidence="2">
    <location>
        <begin position="1878"/>
        <end position="1887"/>
    </location>
</feature>
<dbReference type="InterPro" id="IPR011990">
    <property type="entry name" value="TPR-like_helical_dom_sf"/>
</dbReference>
<dbReference type="SMART" id="SM00498">
    <property type="entry name" value="FH2"/>
    <property type="match status" value="1"/>
</dbReference>
<feature type="compositionally biased region" description="Polar residues" evidence="2">
    <location>
        <begin position="1243"/>
        <end position="1253"/>
    </location>
</feature>
<organism evidence="4 5">
    <name type="scientific">Plasmodium yoelii 17X</name>
    <dbReference type="NCBI Taxonomy" id="1323249"/>
    <lineage>
        <taxon>Eukaryota</taxon>
        <taxon>Sar</taxon>
        <taxon>Alveolata</taxon>
        <taxon>Apicomplexa</taxon>
        <taxon>Aconoidasida</taxon>
        <taxon>Haemosporida</taxon>
        <taxon>Plasmodiidae</taxon>
        <taxon>Plasmodium</taxon>
        <taxon>Plasmodium (Vinckeia)</taxon>
    </lineage>
</organism>
<accession>V7PTT2</accession>
<keyword evidence="1" id="KW-0175">Coiled coil</keyword>
<dbReference type="InterPro" id="IPR015425">
    <property type="entry name" value="FH2_Formin"/>
</dbReference>
<proteinExistence type="predicted"/>
<feature type="compositionally biased region" description="Low complexity" evidence="2">
    <location>
        <begin position="997"/>
        <end position="1035"/>
    </location>
</feature>
<feature type="compositionally biased region" description="Basic and acidic residues" evidence="2">
    <location>
        <begin position="1793"/>
        <end position="1877"/>
    </location>
</feature>
<feature type="compositionally biased region" description="Low complexity" evidence="2">
    <location>
        <begin position="2129"/>
        <end position="2138"/>
    </location>
</feature>
<gene>
    <name evidence="4" type="ORF">YYC_01097</name>
</gene>
<feature type="region of interest" description="Disordered" evidence="2">
    <location>
        <begin position="1759"/>
        <end position="1887"/>
    </location>
</feature>
<feature type="compositionally biased region" description="Basic and acidic residues" evidence="2">
    <location>
        <begin position="1592"/>
        <end position="1609"/>
    </location>
</feature>
<dbReference type="Gene3D" id="1.20.58.2220">
    <property type="entry name" value="Formin, FH2 domain"/>
    <property type="match status" value="1"/>
</dbReference>
<evidence type="ECO:0000256" key="2">
    <source>
        <dbReference type="SAM" id="MobiDB-lite"/>
    </source>
</evidence>
<feature type="compositionally biased region" description="Basic and acidic residues" evidence="2">
    <location>
        <begin position="2091"/>
        <end position="2111"/>
    </location>
</feature>
<feature type="region of interest" description="Disordered" evidence="2">
    <location>
        <begin position="1565"/>
        <end position="1610"/>
    </location>
</feature>
<evidence type="ECO:0000313" key="5">
    <source>
        <dbReference type="Proteomes" id="UP000018538"/>
    </source>
</evidence>
<dbReference type="Gene3D" id="1.25.40.10">
    <property type="entry name" value="Tetratricopeptide repeat domain"/>
    <property type="match status" value="1"/>
</dbReference>
<evidence type="ECO:0000259" key="3">
    <source>
        <dbReference type="PROSITE" id="PS51444"/>
    </source>
</evidence>
<feature type="compositionally biased region" description="Low complexity" evidence="2">
    <location>
        <begin position="1230"/>
        <end position="1242"/>
    </location>
</feature>